<comment type="caution">
    <text evidence="1">The sequence shown here is derived from an EMBL/GenBank/DDBJ whole genome shotgun (WGS) entry which is preliminary data.</text>
</comment>
<sequence length="81" mass="9492">MYQLTQTTQINFFILKRTMKGCVNQQAHASRDYIRKKKRNITCTSSLSEKKNRIKKIKNFCNVVAMILPLGSLARNRQMNK</sequence>
<gene>
    <name evidence="1" type="ORF">BpHYR1_054262</name>
</gene>
<accession>A0A3M7T2R5</accession>
<reference evidence="1 2" key="1">
    <citation type="journal article" date="2018" name="Sci. Rep.">
        <title>Genomic signatures of local adaptation to the degree of environmental predictability in rotifers.</title>
        <authorList>
            <person name="Franch-Gras L."/>
            <person name="Hahn C."/>
            <person name="Garcia-Roger E.M."/>
            <person name="Carmona M.J."/>
            <person name="Serra M."/>
            <person name="Gomez A."/>
        </authorList>
    </citation>
    <scope>NUCLEOTIDE SEQUENCE [LARGE SCALE GENOMIC DNA]</scope>
    <source>
        <strain evidence="1">HYR1</strain>
    </source>
</reference>
<proteinExistence type="predicted"/>
<name>A0A3M7T2R5_BRAPC</name>
<evidence type="ECO:0000313" key="1">
    <source>
        <dbReference type="EMBL" id="RNA42227.1"/>
    </source>
</evidence>
<dbReference type="AlphaFoldDB" id="A0A3M7T2R5"/>
<protein>
    <submittedName>
        <fullName evidence="1">Uncharacterized protein</fullName>
    </submittedName>
</protein>
<dbReference type="Proteomes" id="UP000276133">
    <property type="component" value="Unassembled WGS sequence"/>
</dbReference>
<evidence type="ECO:0000313" key="2">
    <source>
        <dbReference type="Proteomes" id="UP000276133"/>
    </source>
</evidence>
<keyword evidence="2" id="KW-1185">Reference proteome</keyword>
<organism evidence="1 2">
    <name type="scientific">Brachionus plicatilis</name>
    <name type="common">Marine rotifer</name>
    <name type="synonym">Brachionus muelleri</name>
    <dbReference type="NCBI Taxonomy" id="10195"/>
    <lineage>
        <taxon>Eukaryota</taxon>
        <taxon>Metazoa</taxon>
        <taxon>Spiralia</taxon>
        <taxon>Gnathifera</taxon>
        <taxon>Rotifera</taxon>
        <taxon>Eurotatoria</taxon>
        <taxon>Monogononta</taxon>
        <taxon>Pseudotrocha</taxon>
        <taxon>Ploima</taxon>
        <taxon>Brachionidae</taxon>
        <taxon>Brachionus</taxon>
    </lineage>
</organism>
<dbReference type="EMBL" id="REGN01000397">
    <property type="protein sequence ID" value="RNA42227.1"/>
    <property type="molecule type" value="Genomic_DNA"/>
</dbReference>